<evidence type="ECO:0000313" key="1">
    <source>
        <dbReference type="EMBL" id="KAJ3553486.1"/>
    </source>
</evidence>
<sequence>MLVMENDNSPWNKPSDNSLGLVSMLEGRPDRLKTTDAGGLQAIQAQSPYRGQVQNARAIARRLLRAATYDPTDHYAYRSPRPSSAR</sequence>
<gene>
    <name evidence="1" type="ORF">NM688_g3585</name>
</gene>
<keyword evidence="2" id="KW-1185">Reference proteome</keyword>
<dbReference type="EMBL" id="JANHOG010000533">
    <property type="protein sequence ID" value="KAJ3553486.1"/>
    <property type="molecule type" value="Genomic_DNA"/>
</dbReference>
<organism evidence="1 2">
    <name type="scientific">Phlebia brevispora</name>
    <dbReference type="NCBI Taxonomy" id="194682"/>
    <lineage>
        <taxon>Eukaryota</taxon>
        <taxon>Fungi</taxon>
        <taxon>Dikarya</taxon>
        <taxon>Basidiomycota</taxon>
        <taxon>Agaricomycotina</taxon>
        <taxon>Agaricomycetes</taxon>
        <taxon>Polyporales</taxon>
        <taxon>Meruliaceae</taxon>
        <taxon>Phlebia</taxon>
    </lineage>
</organism>
<accession>A0ACC1T5I4</accession>
<dbReference type="Proteomes" id="UP001148662">
    <property type="component" value="Unassembled WGS sequence"/>
</dbReference>
<protein>
    <submittedName>
        <fullName evidence="1">Uncharacterized protein</fullName>
    </submittedName>
</protein>
<comment type="caution">
    <text evidence="1">The sequence shown here is derived from an EMBL/GenBank/DDBJ whole genome shotgun (WGS) entry which is preliminary data.</text>
</comment>
<name>A0ACC1T5I4_9APHY</name>
<evidence type="ECO:0000313" key="2">
    <source>
        <dbReference type="Proteomes" id="UP001148662"/>
    </source>
</evidence>
<reference evidence="1" key="1">
    <citation type="submission" date="2022-07" db="EMBL/GenBank/DDBJ databases">
        <title>Genome Sequence of Phlebia brevispora.</title>
        <authorList>
            <person name="Buettner E."/>
        </authorList>
    </citation>
    <scope>NUCLEOTIDE SEQUENCE</scope>
    <source>
        <strain evidence="1">MPL23</strain>
    </source>
</reference>
<proteinExistence type="predicted"/>